<feature type="transmembrane region" description="Helical" evidence="2">
    <location>
        <begin position="77"/>
        <end position="99"/>
    </location>
</feature>
<sequence length="164" mass="16598">MRRTVVTGSLGGGGMALAVFVLFIVMDWLVNIEAVAQVLFYLILIGTVAGAVGALPAAVVLALAAPWLAGRPRRSRLVPALACAAGSVLPLFLLATLLAGTDWSPPGFDPVFWSPTILAAILGAWRGPYLVGARSAEAPAPPAGAEDAGDAGKRGEGAGKTPEA</sequence>
<feature type="transmembrane region" description="Helical" evidence="2">
    <location>
        <begin position="38"/>
        <end position="65"/>
    </location>
</feature>
<protein>
    <submittedName>
        <fullName evidence="3">Uncharacterized protein</fullName>
    </submittedName>
</protein>
<feature type="compositionally biased region" description="Basic and acidic residues" evidence="1">
    <location>
        <begin position="150"/>
        <end position="164"/>
    </location>
</feature>
<feature type="compositionally biased region" description="Low complexity" evidence="1">
    <location>
        <begin position="135"/>
        <end position="146"/>
    </location>
</feature>
<evidence type="ECO:0000256" key="2">
    <source>
        <dbReference type="SAM" id="Phobius"/>
    </source>
</evidence>
<feature type="transmembrane region" description="Helical" evidence="2">
    <location>
        <begin position="12"/>
        <end position="32"/>
    </location>
</feature>
<comment type="caution">
    <text evidence="3">The sequence shown here is derived from an EMBL/GenBank/DDBJ whole genome shotgun (WGS) entry which is preliminary data.</text>
</comment>
<evidence type="ECO:0000313" key="3">
    <source>
        <dbReference type="EMBL" id="GIH81436.1"/>
    </source>
</evidence>
<dbReference type="EMBL" id="BOOH01000077">
    <property type="protein sequence ID" value="GIH81436.1"/>
    <property type="molecule type" value="Genomic_DNA"/>
</dbReference>
<accession>A0A8J3WB39</accession>
<gene>
    <name evidence="3" type="ORF">Plo01_78650</name>
</gene>
<evidence type="ECO:0000256" key="1">
    <source>
        <dbReference type="SAM" id="MobiDB-lite"/>
    </source>
</evidence>
<organism evidence="3 4">
    <name type="scientific">Planobispora longispora</name>
    <dbReference type="NCBI Taxonomy" id="28887"/>
    <lineage>
        <taxon>Bacteria</taxon>
        <taxon>Bacillati</taxon>
        <taxon>Actinomycetota</taxon>
        <taxon>Actinomycetes</taxon>
        <taxon>Streptosporangiales</taxon>
        <taxon>Streptosporangiaceae</taxon>
        <taxon>Planobispora</taxon>
    </lineage>
</organism>
<evidence type="ECO:0000313" key="4">
    <source>
        <dbReference type="Proteomes" id="UP000616724"/>
    </source>
</evidence>
<dbReference type="Proteomes" id="UP000616724">
    <property type="component" value="Unassembled WGS sequence"/>
</dbReference>
<keyword evidence="4" id="KW-1185">Reference proteome</keyword>
<proteinExistence type="predicted"/>
<keyword evidence="2" id="KW-0472">Membrane</keyword>
<keyword evidence="2" id="KW-0812">Transmembrane</keyword>
<reference evidence="3 4" key="1">
    <citation type="submission" date="2021-01" db="EMBL/GenBank/DDBJ databases">
        <title>Whole genome shotgun sequence of Planobispora longispora NBRC 13918.</title>
        <authorList>
            <person name="Komaki H."/>
            <person name="Tamura T."/>
        </authorList>
    </citation>
    <scope>NUCLEOTIDE SEQUENCE [LARGE SCALE GENOMIC DNA]</scope>
    <source>
        <strain evidence="3 4">NBRC 13918</strain>
    </source>
</reference>
<name>A0A8J3WB39_9ACTN</name>
<feature type="region of interest" description="Disordered" evidence="1">
    <location>
        <begin position="135"/>
        <end position="164"/>
    </location>
</feature>
<keyword evidence="2" id="KW-1133">Transmembrane helix</keyword>
<dbReference type="AlphaFoldDB" id="A0A8J3WB39"/>